<dbReference type="KEGG" id="vab:WPS_06740"/>
<keyword evidence="1" id="KW-0472">Membrane</keyword>
<dbReference type="AlphaFoldDB" id="A0AAN2C8X8"/>
<keyword evidence="3" id="KW-1185">Reference proteome</keyword>
<feature type="transmembrane region" description="Helical" evidence="1">
    <location>
        <begin position="57"/>
        <end position="83"/>
    </location>
</feature>
<feature type="transmembrane region" description="Helical" evidence="1">
    <location>
        <begin position="137"/>
        <end position="161"/>
    </location>
</feature>
<gene>
    <name evidence="2" type="ORF">WPS_06740</name>
</gene>
<dbReference type="Proteomes" id="UP001317532">
    <property type="component" value="Chromosome"/>
</dbReference>
<proteinExistence type="predicted"/>
<sequence length="243" mass="25471">MKRAPLPGVDLGLYLRAVPLLARNPSIIVIPLLMAVIGVLAGMLFSGGMTPFSAPTMGIASLILFLLQLFGLGAACVIADDAWRHGRASFDRGWSETQRRGGDILFAALGVGLVISLGQYVATILGALIALVLQAAIALFLLWAIPAAAVGGVPGGAALQVSVDRVRANFPSAAIAVIVSLVLVYYVVPLVDSLLVAWLVPYVAGYATLSVSLLYALLSAIAYGYVALVLTKTYTDASFTRRW</sequence>
<dbReference type="EMBL" id="AP025523">
    <property type="protein sequence ID" value="BDE05398.1"/>
    <property type="molecule type" value="Genomic_DNA"/>
</dbReference>
<reference evidence="2 3" key="1">
    <citation type="journal article" date="2022" name="ISME Commun">
        <title>Vulcanimicrobium alpinus gen. nov. sp. nov., the first cultivated representative of the candidate phylum 'Eremiobacterota', is a metabolically versatile aerobic anoxygenic phototroph.</title>
        <authorList>
            <person name="Yabe S."/>
            <person name="Muto K."/>
            <person name="Abe K."/>
            <person name="Yokota A."/>
            <person name="Staudigel H."/>
            <person name="Tebo B.M."/>
        </authorList>
    </citation>
    <scope>NUCLEOTIDE SEQUENCE [LARGE SCALE GENOMIC DNA]</scope>
    <source>
        <strain evidence="2 3">WC8-2</strain>
    </source>
</reference>
<evidence type="ECO:0000256" key="1">
    <source>
        <dbReference type="SAM" id="Phobius"/>
    </source>
</evidence>
<organism evidence="2 3">
    <name type="scientific">Vulcanimicrobium alpinum</name>
    <dbReference type="NCBI Taxonomy" id="3016050"/>
    <lineage>
        <taxon>Bacteria</taxon>
        <taxon>Bacillati</taxon>
        <taxon>Vulcanimicrobiota</taxon>
        <taxon>Vulcanimicrobiia</taxon>
        <taxon>Vulcanimicrobiales</taxon>
        <taxon>Vulcanimicrobiaceae</taxon>
        <taxon>Vulcanimicrobium</taxon>
    </lineage>
</organism>
<name>A0AAN2C8X8_UNVUL</name>
<evidence type="ECO:0000313" key="3">
    <source>
        <dbReference type="Proteomes" id="UP001317532"/>
    </source>
</evidence>
<keyword evidence="1" id="KW-1133">Transmembrane helix</keyword>
<evidence type="ECO:0000313" key="2">
    <source>
        <dbReference type="EMBL" id="BDE05398.1"/>
    </source>
</evidence>
<feature type="transmembrane region" description="Helical" evidence="1">
    <location>
        <begin position="206"/>
        <end position="231"/>
    </location>
</feature>
<dbReference type="RefSeq" id="WP_317996444.1">
    <property type="nucleotide sequence ID" value="NZ_AP025523.1"/>
</dbReference>
<feature type="transmembrane region" description="Helical" evidence="1">
    <location>
        <begin position="21"/>
        <end position="45"/>
    </location>
</feature>
<feature type="transmembrane region" description="Helical" evidence="1">
    <location>
        <begin position="104"/>
        <end position="131"/>
    </location>
</feature>
<feature type="transmembrane region" description="Helical" evidence="1">
    <location>
        <begin position="173"/>
        <end position="200"/>
    </location>
</feature>
<keyword evidence="1" id="KW-0812">Transmembrane</keyword>
<accession>A0AAN2C8X8</accession>
<protein>
    <submittedName>
        <fullName evidence="2">Uncharacterized protein</fullName>
    </submittedName>
</protein>